<keyword evidence="1" id="KW-0472">Membrane</keyword>
<comment type="caution">
    <text evidence="2">The sequence shown here is derived from an EMBL/GenBank/DDBJ whole genome shotgun (WGS) entry which is preliminary data.</text>
</comment>
<evidence type="ECO:0000256" key="1">
    <source>
        <dbReference type="SAM" id="Phobius"/>
    </source>
</evidence>
<dbReference type="Proteomes" id="UP000256708">
    <property type="component" value="Unassembled WGS sequence"/>
</dbReference>
<dbReference type="OrthoDB" id="9097160at2"/>
<dbReference type="AlphaFoldDB" id="A0A3D8LC84"/>
<gene>
    <name evidence="2" type="ORF">DXT99_11900</name>
</gene>
<evidence type="ECO:0000313" key="3">
    <source>
        <dbReference type="Proteomes" id="UP000256708"/>
    </source>
</evidence>
<proteinExistence type="predicted"/>
<keyword evidence="1" id="KW-0812">Transmembrane</keyword>
<name>A0A3D8LC84_9BACT</name>
<feature type="transmembrane region" description="Helical" evidence="1">
    <location>
        <begin position="6"/>
        <end position="31"/>
    </location>
</feature>
<organism evidence="2 3">
    <name type="scientific">Pontibacter diazotrophicus</name>
    <dbReference type="NCBI Taxonomy" id="1400979"/>
    <lineage>
        <taxon>Bacteria</taxon>
        <taxon>Pseudomonadati</taxon>
        <taxon>Bacteroidota</taxon>
        <taxon>Cytophagia</taxon>
        <taxon>Cytophagales</taxon>
        <taxon>Hymenobacteraceae</taxon>
        <taxon>Pontibacter</taxon>
    </lineage>
</organism>
<dbReference type="Pfam" id="PF04657">
    <property type="entry name" value="DMT_YdcZ"/>
    <property type="match status" value="1"/>
</dbReference>
<sequence length="40" mass="4181">MINVIFSAPLISGANTFALIVVGQLLIALLCDHPGQMGLE</sequence>
<dbReference type="EMBL" id="QRGR01000011">
    <property type="protein sequence ID" value="RDV15049.1"/>
    <property type="molecule type" value="Genomic_DNA"/>
</dbReference>
<keyword evidence="3" id="KW-1185">Reference proteome</keyword>
<dbReference type="InterPro" id="IPR006750">
    <property type="entry name" value="YdcZ"/>
</dbReference>
<accession>A0A3D8LC84</accession>
<keyword evidence="1" id="KW-1133">Transmembrane helix</keyword>
<reference evidence="3" key="1">
    <citation type="submission" date="2018-08" db="EMBL/GenBank/DDBJ databases">
        <authorList>
            <person name="Liu Z.-W."/>
            <person name="Du Z.-J."/>
        </authorList>
    </citation>
    <scope>NUCLEOTIDE SEQUENCE [LARGE SCALE GENOMIC DNA]</scope>
    <source>
        <strain evidence="3">H4X</strain>
    </source>
</reference>
<evidence type="ECO:0000313" key="2">
    <source>
        <dbReference type="EMBL" id="RDV15049.1"/>
    </source>
</evidence>
<protein>
    <submittedName>
        <fullName evidence="2">Uncharacterized protein</fullName>
    </submittedName>
</protein>